<proteinExistence type="predicted"/>
<dbReference type="EMBL" id="CM001466">
    <property type="protein sequence ID" value="EHY87393.1"/>
    <property type="molecule type" value="Genomic_DNA"/>
</dbReference>
<evidence type="ECO:0000313" key="1">
    <source>
        <dbReference type="EMBL" id="EHY87393.1"/>
    </source>
</evidence>
<reference evidence="1 2" key="1">
    <citation type="journal article" date="2012" name="Stand. Genomic Sci.">
        <title>Genome sequence of the soil bacterium Saccharomonospora azurea type strain (NA-128(T)).</title>
        <authorList>
            <person name="Klenk H.P."/>
            <person name="Held B."/>
            <person name="Lucas S."/>
            <person name="Lapidus A."/>
            <person name="Copeland A."/>
            <person name="Hammon N."/>
            <person name="Pitluck S."/>
            <person name="Goodwin L.A."/>
            <person name="Han C."/>
            <person name="Tapia R."/>
            <person name="Brambilla E.M."/>
            <person name="Potter G."/>
            <person name="Land M."/>
            <person name="Ivanova N."/>
            <person name="Rohde M."/>
            <person name="Goker M."/>
            <person name="Detter J.C."/>
            <person name="Kyrpides N.C."/>
            <person name="Woyke T."/>
        </authorList>
    </citation>
    <scope>NUCLEOTIDE SEQUENCE [LARGE SCALE GENOMIC DNA]</scope>
    <source>
        <strain evidence="1 2">NA-128</strain>
    </source>
</reference>
<dbReference type="InterPro" id="IPR046038">
    <property type="entry name" value="DUF5996"/>
</dbReference>
<gene>
    <name evidence="1" type="ORF">SacazDRAFT_00419</name>
</gene>
<dbReference type="Pfam" id="PF19459">
    <property type="entry name" value="DUF5996"/>
    <property type="match status" value="1"/>
</dbReference>
<accession>H8G8F9</accession>
<sequence length="304" mass="33959">MESPWPALPVATWQPTRDTFTLWLQIIGKIRIARTPLINHWWNAPLYLTARGLTTSLIPDGAGRSFSVDLDLLEHRLEVLTTRGESRTVELAPKPVKQFHAELGEALDALALCTDIWPMPVELPDAIPFTTDTTHADYDADAVTTFWRILVEIERVFTEFRARFVGKSSPVHLFWGALDLAATRFSGRPAPPHPGRVPNCGPHVMHEAYSQEVSSCGYWPGGDGEGLFYSYAYPEPEGYRREPAGPAAACFDEDLGEFVLPYTDVRTARDPDGMLLDFLQRTYEAAANTGRWARSALERGQATE</sequence>
<protein>
    <recommendedName>
        <fullName evidence="3">Ava_C0101 and related proteins</fullName>
    </recommendedName>
</protein>
<evidence type="ECO:0000313" key="2">
    <source>
        <dbReference type="Proteomes" id="UP000004705"/>
    </source>
</evidence>
<organism evidence="1 2">
    <name type="scientific">Saccharomonospora azurea NA-128</name>
    <dbReference type="NCBI Taxonomy" id="882081"/>
    <lineage>
        <taxon>Bacteria</taxon>
        <taxon>Bacillati</taxon>
        <taxon>Actinomycetota</taxon>
        <taxon>Actinomycetes</taxon>
        <taxon>Pseudonocardiales</taxon>
        <taxon>Pseudonocardiaceae</taxon>
        <taxon>Saccharomonospora</taxon>
    </lineage>
</organism>
<keyword evidence="2" id="KW-1185">Reference proteome</keyword>
<dbReference type="Proteomes" id="UP000004705">
    <property type="component" value="Chromosome"/>
</dbReference>
<name>H8G8F9_9PSEU</name>
<dbReference type="RefSeq" id="WP_005438158.1">
    <property type="nucleotide sequence ID" value="NZ_CM001466.1"/>
</dbReference>
<dbReference type="HOGENOM" id="CLU_054566_0_0_11"/>
<evidence type="ECO:0008006" key="3">
    <source>
        <dbReference type="Google" id="ProtNLM"/>
    </source>
</evidence>
<dbReference type="AlphaFoldDB" id="H8G8F9"/>